<keyword evidence="4 6" id="KW-0472">Membrane</keyword>
<dbReference type="Proteomes" id="UP001244011">
    <property type="component" value="Unassembled WGS sequence"/>
</dbReference>
<dbReference type="PANTHER" id="PTHR37451">
    <property type="entry name" value="MARVEL DOMAIN"/>
    <property type="match status" value="1"/>
</dbReference>
<feature type="region of interest" description="Disordered" evidence="5">
    <location>
        <begin position="183"/>
        <end position="287"/>
    </location>
</feature>
<feature type="compositionally biased region" description="Basic and acidic residues" evidence="5">
    <location>
        <begin position="191"/>
        <end position="206"/>
    </location>
</feature>
<feature type="transmembrane region" description="Helical" evidence="6">
    <location>
        <begin position="21"/>
        <end position="38"/>
    </location>
</feature>
<feature type="domain" description="MARVEL" evidence="7">
    <location>
        <begin position="16"/>
        <end position="137"/>
    </location>
</feature>
<evidence type="ECO:0000256" key="4">
    <source>
        <dbReference type="ARBA" id="ARBA00023136"/>
    </source>
</evidence>
<keyword evidence="2 6" id="KW-0812">Transmembrane</keyword>
<sequence length="287" mass="31992">MFEDLEWNPDLVPPLKLGLHLAQILFAFIIFCLEISVFTDKDSAVVGKNGWTFGVCFLSIPAWLYLSMAPRFPRTRKLANPHVMACIDGLYTILWLSAFSTQASYNTANLCGNACGQSKAIVGLGFFVFLFFAVTTFISIYTVKYFKWNGTLPGYENIKPRAHNIDPDKAAFSMAPHDEEAYAPVGMNDQDNDHRGSLHPDEHDYDSTVAGGSHVGAYSDHGSYGRRDGRGAQENPFGHDNPFESDTEYHSHQQGGAHVYAPPSVHDDYDDDRPAHFPAADYDRVTR</sequence>
<organism evidence="8 9">
    <name type="scientific">Phialemonium atrogriseum</name>
    <dbReference type="NCBI Taxonomy" id="1093897"/>
    <lineage>
        <taxon>Eukaryota</taxon>
        <taxon>Fungi</taxon>
        <taxon>Dikarya</taxon>
        <taxon>Ascomycota</taxon>
        <taxon>Pezizomycotina</taxon>
        <taxon>Sordariomycetes</taxon>
        <taxon>Sordariomycetidae</taxon>
        <taxon>Cephalothecales</taxon>
        <taxon>Cephalothecaceae</taxon>
        <taxon>Phialemonium</taxon>
    </lineage>
</organism>
<gene>
    <name evidence="8" type="ORF">QBC33DRAFT_541832</name>
</gene>
<comment type="caution">
    <text evidence="8">The sequence shown here is derived from an EMBL/GenBank/DDBJ whole genome shotgun (WGS) entry which is preliminary data.</text>
</comment>
<feature type="transmembrane region" description="Helical" evidence="6">
    <location>
        <begin position="120"/>
        <end position="143"/>
    </location>
</feature>
<comment type="subcellular location">
    <subcellularLocation>
        <location evidence="1">Membrane</location>
        <topology evidence="1">Multi-pass membrane protein</topology>
    </subcellularLocation>
</comment>
<dbReference type="RefSeq" id="XP_060282317.1">
    <property type="nucleotide sequence ID" value="XM_060428204.1"/>
</dbReference>
<dbReference type="Pfam" id="PF01284">
    <property type="entry name" value="MARVEL"/>
    <property type="match status" value="1"/>
</dbReference>
<keyword evidence="9" id="KW-1185">Reference proteome</keyword>
<keyword evidence="3 6" id="KW-1133">Transmembrane helix</keyword>
<protein>
    <recommendedName>
        <fullName evidence="7">MARVEL domain-containing protein</fullName>
    </recommendedName>
</protein>
<evidence type="ECO:0000256" key="6">
    <source>
        <dbReference type="SAM" id="Phobius"/>
    </source>
</evidence>
<dbReference type="GeneID" id="85311391"/>
<evidence type="ECO:0000256" key="1">
    <source>
        <dbReference type="ARBA" id="ARBA00004141"/>
    </source>
</evidence>
<dbReference type="GO" id="GO:0016020">
    <property type="term" value="C:membrane"/>
    <property type="evidence" value="ECO:0007669"/>
    <property type="project" value="UniProtKB-SubCell"/>
</dbReference>
<proteinExistence type="predicted"/>
<evidence type="ECO:0000313" key="9">
    <source>
        <dbReference type="Proteomes" id="UP001244011"/>
    </source>
</evidence>
<evidence type="ECO:0000259" key="7">
    <source>
        <dbReference type="Pfam" id="PF01284"/>
    </source>
</evidence>
<dbReference type="InterPro" id="IPR008253">
    <property type="entry name" value="Marvel"/>
</dbReference>
<evidence type="ECO:0000313" key="8">
    <source>
        <dbReference type="EMBL" id="KAK1766104.1"/>
    </source>
</evidence>
<feature type="transmembrane region" description="Helical" evidence="6">
    <location>
        <begin position="50"/>
        <end position="66"/>
    </location>
</feature>
<name>A0AAJ0BX43_9PEZI</name>
<reference evidence="8" key="1">
    <citation type="submission" date="2023-06" db="EMBL/GenBank/DDBJ databases">
        <title>Genome-scale phylogeny and comparative genomics of the fungal order Sordariales.</title>
        <authorList>
            <consortium name="Lawrence Berkeley National Laboratory"/>
            <person name="Hensen N."/>
            <person name="Bonometti L."/>
            <person name="Westerberg I."/>
            <person name="Brannstrom I.O."/>
            <person name="Guillou S."/>
            <person name="Cros-Aarteil S."/>
            <person name="Calhoun S."/>
            <person name="Haridas S."/>
            <person name="Kuo A."/>
            <person name="Mondo S."/>
            <person name="Pangilinan J."/>
            <person name="Riley R."/>
            <person name="Labutti K."/>
            <person name="Andreopoulos B."/>
            <person name="Lipzen A."/>
            <person name="Chen C."/>
            <person name="Yanf M."/>
            <person name="Daum C."/>
            <person name="Ng V."/>
            <person name="Clum A."/>
            <person name="Steindorff A."/>
            <person name="Ohm R."/>
            <person name="Martin F."/>
            <person name="Silar P."/>
            <person name="Natvig D."/>
            <person name="Lalanne C."/>
            <person name="Gautier V."/>
            <person name="Ament-Velasquez S.L."/>
            <person name="Kruys A."/>
            <person name="Hutchinson M.I."/>
            <person name="Powell A.J."/>
            <person name="Barry K."/>
            <person name="Miller A.N."/>
            <person name="Grigoriev I.V."/>
            <person name="Debuchy R."/>
            <person name="Gladieux P."/>
            <person name="Thoren M.H."/>
            <person name="Johannesson H."/>
        </authorList>
    </citation>
    <scope>NUCLEOTIDE SEQUENCE</scope>
    <source>
        <strain evidence="8">8032-3</strain>
    </source>
</reference>
<evidence type="ECO:0000256" key="2">
    <source>
        <dbReference type="ARBA" id="ARBA00022692"/>
    </source>
</evidence>
<evidence type="ECO:0000256" key="5">
    <source>
        <dbReference type="SAM" id="MobiDB-lite"/>
    </source>
</evidence>
<dbReference type="EMBL" id="MU839012">
    <property type="protein sequence ID" value="KAK1766104.1"/>
    <property type="molecule type" value="Genomic_DNA"/>
</dbReference>
<evidence type="ECO:0000256" key="3">
    <source>
        <dbReference type="ARBA" id="ARBA00022989"/>
    </source>
</evidence>
<accession>A0AAJ0BX43</accession>
<dbReference type="AlphaFoldDB" id="A0AAJ0BX43"/>
<feature type="transmembrane region" description="Helical" evidence="6">
    <location>
        <begin position="78"/>
        <end position="100"/>
    </location>
</feature>
<dbReference type="PANTHER" id="PTHR37451:SF3">
    <property type="entry name" value="MARVEL DOMAIN-CONTAINING PROTEIN"/>
    <property type="match status" value="1"/>
</dbReference>